<dbReference type="VEuPathDB" id="VectorBase:RSAN_025803"/>
<proteinExistence type="predicted"/>
<sequence length="130" mass="14032">MLSPTFHPNYNALFTDFAAAPISQGRGSNLSYKPCASGQPSDWAQPSSESFVYSRDFECFEGMHNDEMHVTSERLLKQSSMSTLYCDGIDDTSSGGAPAETLVDVRADFGMGDSGGHDAQVSHMLPVDRG</sequence>
<evidence type="ECO:0000313" key="2">
    <source>
        <dbReference type="Proteomes" id="UP000821837"/>
    </source>
</evidence>
<dbReference type="AlphaFoldDB" id="A0A9D4QEC1"/>
<reference evidence="1" key="2">
    <citation type="submission" date="2021-09" db="EMBL/GenBank/DDBJ databases">
        <authorList>
            <person name="Jia N."/>
            <person name="Wang J."/>
            <person name="Shi W."/>
            <person name="Du L."/>
            <person name="Sun Y."/>
            <person name="Zhan W."/>
            <person name="Jiang J."/>
            <person name="Wang Q."/>
            <person name="Zhang B."/>
            <person name="Ji P."/>
            <person name="Sakyi L.B."/>
            <person name="Cui X."/>
            <person name="Yuan T."/>
            <person name="Jiang B."/>
            <person name="Yang W."/>
            <person name="Lam T.T.-Y."/>
            <person name="Chang Q."/>
            <person name="Ding S."/>
            <person name="Wang X."/>
            <person name="Zhu J."/>
            <person name="Ruan X."/>
            <person name="Zhao L."/>
            <person name="Wei J."/>
            <person name="Que T."/>
            <person name="Du C."/>
            <person name="Cheng J."/>
            <person name="Dai P."/>
            <person name="Han X."/>
            <person name="Huang E."/>
            <person name="Gao Y."/>
            <person name="Liu J."/>
            <person name="Shao H."/>
            <person name="Ye R."/>
            <person name="Li L."/>
            <person name="Wei W."/>
            <person name="Wang X."/>
            <person name="Wang C."/>
            <person name="Huo Q."/>
            <person name="Li W."/>
            <person name="Guo W."/>
            <person name="Chen H."/>
            <person name="Chen S."/>
            <person name="Zhou L."/>
            <person name="Zhou L."/>
            <person name="Ni X."/>
            <person name="Tian J."/>
            <person name="Zhou Y."/>
            <person name="Sheng Y."/>
            <person name="Liu T."/>
            <person name="Pan Y."/>
            <person name="Xia L."/>
            <person name="Li J."/>
            <person name="Zhao F."/>
            <person name="Cao W."/>
        </authorList>
    </citation>
    <scope>NUCLEOTIDE SEQUENCE</scope>
    <source>
        <strain evidence="1">Rsan-2018</strain>
        <tissue evidence="1">Larvae</tissue>
    </source>
</reference>
<organism evidence="1 2">
    <name type="scientific">Rhipicephalus sanguineus</name>
    <name type="common">Brown dog tick</name>
    <name type="synonym">Ixodes sanguineus</name>
    <dbReference type="NCBI Taxonomy" id="34632"/>
    <lineage>
        <taxon>Eukaryota</taxon>
        <taxon>Metazoa</taxon>
        <taxon>Ecdysozoa</taxon>
        <taxon>Arthropoda</taxon>
        <taxon>Chelicerata</taxon>
        <taxon>Arachnida</taxon>
        <taxon>Acari</taxon>
        <taxon>Parasitiformes</taxon>
        <taxon>Ixodida</taxon>
        <taxon>Ixodoidea</taxon>
        <taxon>Ixodidae</taxon>
        <taxon>Rhipicephalinae</taxon>
        <taxon>Rhipicephalus</taxon>
        <taxon>Rhipicephalus</taxon>
    </lineage>
</organism>
<dbReference type="EMBL" id="JABSTV010001246">
    <property type="protein sequence ID" value="KAH7976252.1"/>
    <property type="molecule type" value="Genomic_DNA"/>
</dbReference>
<name>A0A9D4QEC1_RHISA</name>
<dbReference type="Proteomes" id="UP000821837">
    <property type="component" value="Chromosome 10"/>
</dbReference>
<reference evidence="1" key="1">
    <citation type="journal article" date="2020" name="Cell">
        <title>Large-Scale Comparative Analyses of Tick Genomes Elucidate Their Genetic Diversity and Vector Capacities.</title>
        <authorList>
            <consortium name="Tick Genome and Microbiome Consortium (TIGMIC)"/>
            <person name="Jia N."/>
            <person name="Wang J."/>
            <person name="Shi W."/>
            <person name="Du L."/>
            <person name="Sun Y."/>
            <person name="Zhan W."/>
            <person name="Jiang J.F."/>
            <person name="Wang Q."/>
            <person name="Zhang B."/>
            <person name="Ji P."/>
            <person name="Bell-Sakyi L."/>
            <person name="Cui X.M."/>
            <person name="Yuan T.T."/>
            <person name="Jiang B.G."/>
            <person name="Yang W.F."/>
            <person name="Lam T.T."/>
            <person name="Chang Q.C."/>
            <person name="Ding S.J."/>
            <person name="Wang X.J."/>
            <person name="Zhu J.G."/>
            <person name="Ruan X.D."/>
            <person name="Zhao L."/>
            <person name="Wei J.T."/>
            <person name="Ye R.Z."/>
            <person name="Que T.C."/>
            <person name="Du C.H."/>
            <person name="Zhou Y.H."/>
            <person name="Cheng J.X."/>
            <person name="Dai P.F."/>
            <person name="Guo W.B."/>
            <person name="Han X.H."/>
            <person name="Huang E.J."/>
            <person name="Li L.F."/>
            <person name="Wei W."/>
            <person name="Gao Y.C."/>
            <person name="Liu J.Z."/>
            <person name="Shao H.Z."/>
            <person name="Wang X."/>
            <person name="Wang C.C."/>
            <person name="Yang T.C."/>
            <person name="Huo Q.B."/>
            <person name="Li W."/>
            <person name="Chen H.Y."/>
            <person name="Chen S.E."/>
            <person name="Zhou L.G."/>
            <person name="Ni X.B."/>
            <person name="Tian J.H."/>
            <person name="Sheng Y."/>
            <person name="Liu T."/>
            <person name="Pan Y.S."/>
            <person name="Xia L.Y."/>
            <person name="Li J."/>
            <person name="Zhao F."/>
            <person name="Cao W.C."/>
        </authorList>
    </citation>
    <scope>NUCLEOTIDE SEQUENCE</scope>
    <source>
        <strain evidence="1">Rsan-2018</strain>
    </source>
</reference>
<comment type="caution">
    <text evidence="1">The sequence shown here is derived from an EMBL/GenBank/DDBJ whole genome shotgun (WGS) entry which is preliminary data.</text>
</comment>
<protein>
    <submittedName>
        <fullName evidence="1">Uncharacterized protein</fullName>
    </submittedName>
</protein>
<evidence type="ECO:0000313" key="1">
    <source>
        <dbReference type="EMBL" id="KAH7976252.1"/>
    </source>
</evidence>
<keyword evidence="2" id="KW-1185">Reference proteome</keyword>
<gene>
    <name evidence="1" type="ORF">HPB52_010383</name>
</gene>
<accession>A0A9D4QEC1</accession>